<feature type="non-terminal residue" evidence="1">
    <location>
        <position position="1"/>
    </location>
</feature>
<dbReference type="EMBL" id="BARU01042766">
    <property type="protein sequence ID" value="GAH88133.1"/>
    <property type="molecule type" value="Genomic_DNA"/>
</dbReference>
<protein>
    <submittedName>
        <fullName evidence="1">Uncharacterized protein</fullName>
    </submittedName>
</protein>
<organism evidence="1">
    <name type="scientific">marine sediment metagenome</name>
    <dbReference type="NCBI Taxonomy" id="412755"/>
    <lineage>
        <taxon>unclassified sequences</taxon>
        <taxon>metagenomes</taxon>
        <taxon>ecological metagenomes</taxon>
    </lineage>
</organism>
<dbReference type="AlphaFoldDB" id="X1L1T3"/>
<accession>X1L1T3</accession>
<proteinExistence type="predicted"/>
<reference evidence="1" key="1">
    <citation type="journal article" date="2014" name="Front. Microbiol.">
        <title>High frequency of phylogenetically diverse reductive dehalogenase-homologous genes in deep subseafloor sedimentary metagenomes.</title>
        <authorList>
            <person name="Kawai M."/>
            <person name="Futagami T."/>
            <person name="Toyoda A."/>
            <person name="Takaki Y."/>
            <person name="Nishi S."/>
            <person name="Hori S."/>
            <person name="Arai W."/>
            <person name="Tsubouchi T."/>
            <person name="Morono Y."/>
            <person name="Uchiyama I."/>
            <person name="Ito T."/>
            <person name="Fujiyama A."/>
            <person name="Inagaki F."/>
            <person name="Takami H."/>
        </authorList>
    </citation>
    <scope>NUCLEOTIDE SEQUENCE</scope>
    <source>
        <strain evidence="1">Expedition CK06-06</strain>
    </source>
</reference>
<gene>
    <name evidence="1" type="ORF">S03H2_65640</name>
</gene>
<name>X1L1T3_9ZZZZ</name>
<sequence>IPYYNGTNNLVVYYFKSQVPEEVVADILVESGAIREDQRVAWLTNTEPCYVTPTEKTIDRVWFNKGTTCLEALRLIAEAVQYRFYFDQDGNPI</sequence>
<evidence type="ECO:0000313" key="1">
    <source>
        <dbReference type="EMBL" id="GAH88133.1"/>
    </source>
</evidence>
<comment type="caution">
    <text evidence="1">The sequence shown here is derived from an EMBL/GenBank/DDBJ whole genome shotgun (WGS) entry which is preliminary data.</text>
</comment>